<dbReference type="PANTHER" id="PTHR10804">
    <property type="entry name" value="PROTEASE FAMILY M24 METHIONYL AMINOPEPTIDASE, AMINOPEPTIDASE P"/>
    <property type="match status" value="1"/>
</dbReference>
<evidence type="ECO:0000256" key="2">
    <source>
        <dbReference type="SAM" id="MobiDB-lite"/>
    </source>
</evidence>
<dbReference type="InterPro" id="IPR047113">
    <property type="entry name" value="PA2G4/ARX1"/>
</dbReference>
<evidence type="ECO:0000256" key="1">
    <source>
        <dbReference type="ARBA" id="ARBA00007319"/>
    </source>
</evidence>
<accession>A0A830BAK1</accession>
<feature type="region of interest" description="Disordered" evidence="2">
    <location>
        <begin position="288"/>
        <end position="317"/>
    </location>
</feature>
<dbReference type="InterPro" id="IPR036005">
    <property type="entry name" value="Creatinase/aminopeptidase-like"/>
</dbReference>
<dbReference type="SUPFAM" id="SSF55920">
    <property type="entry name" value="Creatinase/aminopeptidase"/>
    <property type="match status" value="1"/>
</dbReference>
<keyword evidence="5" id="KW-1185">Reference proteome</keyword>
<comment type="caution">
    <text evidence="4">The sequence shown here is derived from an EMBL/GenBank/DDBJ whole genome shotgun (WGS) entry which is preliminary data.</text>
</comment>
<name>A0A830BAK1_9LAMI</name>
<feature type="domain" description="Brf1 TBP-binding" evidence="3">
    <location>
        <begin position="209"/>
        <end position="271"/>
    </location>
</feature>
<proteinExistence type="inferred from homology"/>
<dbReference type="PANTHER" id="PTHR10804:SF11">
    <property type="entry name" value="PROLIFERATION-ASSOCIATED PROTEIN 2G4"/>
    <property type="match status" value="1"/>
</dbReference>
<evidence type="ECO:0000259" key="3">
    <source>
        <dbReference type="Pfam" id="PF07741"/>
    </source>
</evidence>
<reference evidence="4" key="1">
    <citation type="submission" date="2020-07" db="EMBL/GenBank/DDBJ databases">
        <title>Ethylene signaling mediates host invasion by parasitic plants.</title>
        <authorList>
            <person name="Yoshida S."/>
        </authorList>
    </citation>
    <scope>NUCLEOTIDE SEQUENCE</scope>
    <source>
        <strain evidence="4">Okayama</strain>
    </source>
</reference>
<dbReference type="OrthoDB" id="1708160at2759"/>
<dbReference type="Pfam" id="PF07741">
    <property type="entry name" value="BRF1"/>
    <property type="match status" value="1"/>
</dbReference>
<dbReference type="EMBL" id="BMAC01000004">
    <property type="protein sequence ID" value="GFP79061.1"/>
    <property type="molecule type" value="Genomic_DNA"/>
</dbReference>
<protein>
    <submittedName>
        <fullName evidence="4">Proliferation-associated protein a</fullName>
    </submittedName>
</protein>
<organism evidence="4 5">
    <name type="scientific">Phtheirospermum japonicum</name>
    <dbReference type="NCBI Taxonomy" id="374723"/>
    <lineage>
        <taxon>Eukaryota</taxon>
        <taxon>Viridiplantae</taxon>
        <taxon>Streptophyta</taxon>
        <taxon>Embryophyta</taxon>
        <taxon>Tracheophyta</taxon>
        <taxon>Spermatophyta</taxon>
        <taxon>Magnoliopsida</taxon>
        <taxon>eudicotyledons</taxon>
        <taxon>Gunneridae</taxon>
        <taxon>Pentapetalae</taxon>
        <taxon>asterids</taxon>
        <taxon>lamiids</taxon>
        <taxon>Lamiales</taxon>
        <taxon>Orobanchaceae</taxon>
        <taxon>Orobanchaceae incertae sedis</taxon>
        <taxon>Phtheirospermum</taxon>
    </lineage>
</organism>
<gene>
    <name evidence="4" type="ORF">PHJA_000049600</name>
</gene>
<comment type="similarity">
    <text evidence="1">Belongs to the peptidase M24 family.</text>
</comment>
<dbReference type="Proteomes" id="UP000653305">
    <property type="component" value="Unassembled WGS sequence"/>
</dbReference>
<feature type="region of interest" description="Disordered" evidence="2">
    <location>
        <begin position="223"/>
        <end position="253"/>
    </location>
</feature>
<dbReference type="AlphaFoldDB" id="A0A830BAK1"/>
<dbReference type="InterPro" id="IPR011665">
    <property type="entry name" value="BRF1_TBP-bd_dom"/>
</dbReference>
<evidence type="ECO:0000313" key="5">
    <source>
        <dbReference type="Proteomes" id="UP000653305"/>
    </source>
</evidence>
<sequence length="317" mass="34553">MSIAVQIDNKLPSCSVVSVLHSCYTKVSPSAEVENPQLVAWSDLVEELLDLDPKEFERPDFMHFFSRASPLVGGCYSYTDGDSCNFAEVTILVDLQFLPIANIPIGLNNKDVTEAIQKVAAYDCKIVEGVLSHQMKQFVIDGNKVVLSVPGPQTKVDEAEFKENEVNSIDIVTSTGEGKEQAAKEAAALASKKDYEAAFANCSGDVEVAQRLAAAAAEAVAKSKKEKQQKRAADLKNMGPAQTAHEAAKQALDRKSLGSKIRLDALEKLFDESVNLILDFGILEKENPVDTKKSRTEAESDHDDKYPNNIKDDTEAS</sequence>
<evidence type="ECO:0000313" key="4">
    <source>
        <dbReference type="EMBL" id="GFP79061.1"/>
    </source>
</evidence>
<dbReference type="Gene3D" id="3.90.230.10">
    <property type="entry name" value="Creatinase/methionine aminopeptidase superfamily"/>
    <property type="match status" value="1"/>
</dbReference>